<dbReference type="PROSITE" id="PS51194">
    <property type="entry name" value="HELICASE_CTER"/>
    <property type="match status" value="1"/>
</dbReference>
<dbReference type="GO" id="GO:0005737">
    <property type="term" value="C:cytoplasm"/>
    <property type="evidence" value="ECO:0007669"/>
    <property type="project" value="TreeGrafter"/>
</dbReference>
<reference evidence="3" key="1">
    <citation type="submission" date="2021-04" db="EMBL/GenBank/DDBJ databases">
        <authorList>
            <consortium name="Molecular Ecology Group"/>
        </authorList>
    </citation>
    <scope>NUCLEOTIDE SEQUENCE</scope>
</reference>
<dbReference type="Gene3D" id="2.170.150.30">
    <property type="entry name" value="RIG-I-like receptor, C-terminal regulatory domain"/>
    <property type="match status" value="1"/>
</dbReference>
<organism evidence="3 4">
    <name type="scientific">Candidula unifasciata</name>
    <dbReference type="NCBI Taxonomy" id="100452"/>
    <lineage>
        <taxon>Eukaryota</taxon>
        <taxon>Metazoa</taxon>
        <taxon>Spiralia</taxon>
        <taxon>Lophotrochozoa</taxon>
        <taxon>Mollusca</taxon>
        <taxon>Gastropoda</taxon>
        <taxon>Heterobranchia</taxon>
        <taxon>Euthyneura</taxon>
        <taxon>Panpulmonata</taxon>
        <taxon>Eupulmonata</taxon>
        <taxon>Stylommatophora</taxon>
        <taxon>Helicina</taxon>
        <taxon>Helicoidea</taxon>
        <taxon>Geomitridae</taxon>
        <taxon>Candidula</taxon>
    </lineage>
</organism>
<feature type="non-terminal residue" evidence="3">
    <location>
        <position position="1"/>
    </location>
</feature>
<feature type="domain" description="Helicase C-terminal" evidence="1">
    <location>
        <begin position="22"/>
        <end position="178"/>
    </location>
</feature>
<evidence type="ECO:0000259" key="1">
    <source>
        <dbReference type="PROSITE" id="PS51194"/>
    </source>
</evidence>
<dbReference type="InterPro" id="IPR051363">
    <property type="entry name" value="RLR_Helicase"/>
</dbReference>
<comment type="caution">
    <text evidence="3">The sequence shown here is derived from an EMBL/GenBank/DDBJ whole genome shotgun (WGS) entry which is preliminary data.</text>
</comment>
<dbReference type="Proteomes" id="UP000678393">
    <property type="component" value="Unassembled WGS sequence"/>
</dbReference>
<proteinExistence type="predicted"/>
<dbReference type="SUPFAM" id="SSF52540">
    <property type="entry name" value="P-loop containing nucleoside triphosphate hydrolases"/>
    <property type="match status" value="1"/>
</dbReference>
<dbReference type="Gene3D" id="3.40.50.300">
    <property type="entry name" value="P-loop containing nucleotide triphosphate hydrolases"/>
    <property type="match status" value="1"/>
</dbReference>
<dbReference type="OrthoDB" id="416741at2759"/>
<dbReference type="Pfam" id="PF00271">
    <property type="entry name" value="Helicase_C"/>
    <property type="match status" value="1"/>
</dbReference>
<sequence>LKNFVLQEHVERNPNLQILADTLTEYLVNRGESSRGVIFVRTKALAQALSSWLNRCENEDLRDLNARPFTGSNTSELLGGTSQARQECIIQLFRSGFVRVIVATSVAEEGIDIPECNLVIKYNHVGNEVSTVQTRGRSRAFNGVSMLLAMDSVLERERENRERARLMEQVIEDIKTMGRDEFAAAVYDCQQELLISALLAEKAEAARREQFKNVPFKVVCPLCRKVSIDHTNMRTIYEKYRVSIDRNLLNQIMLRPYCDPEPMDGLDFVGQVLCKGETRPGKLCYHQLGVMIKHKGVPMVAVGIQKIAFQLETQAELKQHKKWKQVKLHIKELNYDDIR</sequence>
<keyword evidence="4" id="KW-1185">Reference proteome</keyword>
<evidence type="ECO:0000313" key="3">
    <source>
        <dbReference type="EMBL" id="CAG5134493.1"/>
    </source>
</evidence>
<evidence type="ECO:0008006" key="5">
    <source>
        <dbReference type="Google" id="ProtNLM"/>
    </source>
</evidence>
<dbReference type="InterPro" id="IPR027417">
    <property type="entry name" value="P-loop_NTPase"/>
</dbReference>
<dbReference type="InterPro" id="IPR038557">
    <property type="entry name" value="RLR_C_sf"/>
</dbReference>
<dbReference type="AlphaFoldDB" id="A0A8S3ZXU3"/>
<dbReference type="EMBL" id="CAJHNH020007246">
    <property type="protein sequence ID" value="CAG5134493.1"/>
    <property type="molecule type" value="Genomic_DNA"/>
</dbReference>
<dbReference type="InterPro" id="IPR021673">
    <property type="entry name" value="RLR_CTR"/>
</dbReference>
<dbReference type="PROSITE" id="PS51789">
    <property type="entry name" value="RLR_CTR"/>
    <property type="match status" value="1"/>
</dbReference>
<gene>
    <name evidence="3" type="ORF">CUNI_LOCUS20051</name>
</gene>
<dbReference type="Pfam" id="PF11648">
    <property type="entry name" value="RIG-I_C-RD"/>
    <property type="match status" value="1"/>
</dbReference>
<protein>
    <recommendedName>
        <fullName evidence="5">RNA helicase</fullName>
    </recommendedName>
</protein>
<dbReference type="SMART" id="SM00490">
    <property type="entry name" value="HELICc"/>
    <property type="match status" value="1"/>
</dbReference>
<evidence type="ECO:0000313" key="4">
    <source>
        <dbReference type="Proteomes" id="UP000678393"/>
    </source>
</evidence>
<accession>A0A8S3ZXU3</accession>
<feature type="domain" description="RLR CTR" evidence="2">
    <location>
        <begin position="206"/>
        <end position="339"/>
    </location>
</feature>
<feature type="non-terminal residue" evidence="3">
    <location>
        <position position="339"/>
    </location>
</feature>
<evidence type="ECO:0000259" key="2">
    <source>
        <dbReference type="PROSITE" id="PS51789"/>
    </source>
</evidence>
<dbReference type="PANTHER" id="PTHR14074:SF16">
    <property type="entry name" value="ANTIVIRAL INNATE IMMUNE RESPONSE RECEPTOR RIG-I"/>
    <property type="match status" value="1"/>
</dbReference>
<name>A0A8S3ZXU3_9EUPU</name>
<dbReference type="PANTHER" id="PTHR14074">
    <property type="entry name" value="HELICASE WITH DEATH DOMAIN-RELATED"/>
    <property type="match status" value="1"/>
</dbReference>
<dbReference type="InterPro" id="IPR001650">
    <property type="entry name" value="Helicase_C-like"/>
</dbReference>